<evidence type="ECO:0000313" key="2">
    <source>
        <dbReference type="Proteomes" id="UP000579281"/>
    </source>
</evidence>
<accession>A0A841KUC6</accession>
<name>A0A841KUC6_9FIRM</name>
<evidence type="ECO:0008006" key="3">
    <source>
        <dbReference type="Google" id="ProtNLM"/>
    </source>
</evidence>
<comment type="caution">
    <text evidence="1">The sequence shown here is derived from an EMBL/GenBank/DDBJ whole genome shotgun (WGS) entry which is preliminary data.</text>
</comment>
<protein>
    <recommendedName>
        <fullName evidence="3">YkuS family protein</fullName>
    </recommendedName>
</protein>
<dbReference type="EMBL" id="JACHEN010000019">
    <property type="protein sequence ID" value="MBB6217031.1"/>
    <property type="molecule type" value="Genomic_DNA"/>
</dbReference>
<keyword evidence="2" id="KW-1185">Reference proteome</keyword>
<dbReference type="Pfam" id="PF03698">
    <property type="entry name" value="UPF0180"/>
    <property type="match status" value="1"/>
</dbReference>
<organism evidence="1 2">
    <name type="scientific">Anaerosolibacter carboniphilus</name>
    <dbReference type="NCBI Taxonomy" id="1417629"/>
    <lineage>
        <taxon>Bacteria</taxon>
        <taxon>Bacillati</taxon>
        <taxon>Bacillota</taxon>
        <taxon>Clostridia</taxon>
        <taxon>Peptostreptococcales</taxon>
        <taxon>Thermotaleaceae</taxon>
        <taxon>Anaerosolibacter</taxon>
    </lineage>
</organism>
<dbReference type="InterPro" id="IPR005370">
    <property type="entry name" value="UPF0180"/>
</dbReference>
<dbReference type="Proteomes" id="UP000579281">
    <property type="component" value="Unassembled WGS sequence"/>
</dbReference>
<gene>
    <name evidence="1" type="ORF">HNQ80_003136</name>
</gene>
<reference evidence="1 2" key="1">
    <citation type="submission" date="2020-08" db="EMBL/GenBank/DDBJ databases">
        <title>Genomic Encyclopedia of Type Strains, Phase IV (KMG-IV): sequencing the most valuable type-strain genomes for metagenomic binning, comparative biology and taxonomic classification.</title>
        <authorList>
            <person name="Goeker M."/>
        </authorList>
    </citation>
    <scope>NUCLEOTIDE SEQUENCE [LARGE SCALE GENOMIC DNA]</scope>
    <source>
        <strain evidence="1 2">DSM 103526</strain>
    </source>
</reference>
<sequence>MHSKVVAVQGGLDGIANRLRNKGYYVTDYNSSDEPIDALVYSENVGYAQPPTMTSERMPSNNQFVIMLNADELSEDEIVNRIDAIR</sequence>
<evidence type="ECO:0000313" key="1">
    <source>
        <dbReference type="EMBL" id="MBB6217031.1"/>
    </source>
</evidence>
<dbReference type="RefSeq" id="WP_184311549.1">
    <property type="nucleotide sequence ID" value="NZ_JACHEN010000019.1"/>
</dbReference>
<dbReference type="AlphaFoldDB" id="A0A841KUC6"/>
<proteinExistence type="predicted"/>